<gene>
    <name evidence="2" type="ORF">PCOR1329_LOCUS32704</name>
</gene>
<name>A0ABN9SUA8_9DINO</name>
<feature type="non-terminal residue" evidence="2">
    <location>
        <position position="103"/>
    </location>
</feature>
<dbReference type="Proteomes" id="UP001189429">
    <property type="component" value="Unassembled WGS sequence"/>
</dbReference>
<proteinExistence type="predicted"/>
<protein>
    <submittedName>
        <fullName evidence="2">Uncharacterized protein</fullName>
    </submittedName>
</protein>
<feature type="compositionally biased region" description="Basic residues" evidence="1">
    <location>
        <begin position="26"/>
        <end position="41"/>
    </location>
</feature>
<keyword evidence="3" id="KW-1185">Reference proteome</keyword>
<reference evidence="2" key="1">
    <citation type="submission" date="2023-10" db="EMBL/GenBank/DDBJ databases">
        <authorList>
            <person name="Chen Y."/>
            <person name="Shah S."/>
            <person name="Dougan E. K."/>
            <person name="Thang M."/>
            <person name="Chan C."/>
        </authorList>
    </citation>
    <scope>NUCLEOTIDE SEQUENCE [LARGE SCALE GENOMIC DNA]</scope>
</reference>
<dbReference type="EMBL" id="CAUYUJ010013370">
    <property type="protein sequence ID" value="CAK0836090.1"/>
    <property type="molecule type" value="Genomic_DNA"/>
</dbReference>
<feature type="compositionally biased region" description="Low complexity" evidence="1">
    <location>
        <begin position="58"/>
        <end position="74"/>
    </location>
</feature>
<organism evidence="2 3">
    <name type="scientific">Prorocentrum cordatum</name>
    <dbReference type="NCBI Taxonomy" id="2364126"/>
    <lineage>
        <taxon>Eukaryota</taxon>
        <taxon>Sar</taxon>
        <taxon>Alveolata</taxon>
        <taxon>Dinophyceae</taxon>
        <taxon>Prorocentrales</taxon>
        <taxon>Prorocentraceae</taxon>
        <taxon>Prorocentrum</taxon>
    </lineage>
</organism>
<evidence type="ECO:0000256" key="1">
    <source>
        <dbReference type="SAM" id="MobiDB-lite"/>
    </source>
</evidence>
<comment type="caution">
    <text evidence="2">The sequence shown here is derived from an EMBL/GenBank/DDBJ whole genome shotgun (WGS) entry which is preliminary data.</text>
</comment>
<feature type="non-terminal residue" evidence="2">
    <location>
        <position position="1"/>
    </location>
</feature>
<sequence length="103" mass="11144">GRPAAARWRWPCWRRRPTGRPSCRGARGRGRRPRPPPRRGGGRLPRAPPRCWRRSRRAASPTRRSPSRSGATAGCCRPGPAPSPGLGSLFSGVPRVPPAQGAP</sequence>
<feature type="region of interest" description="Disordered" evidence="1">
    <location>
        <begin position="15"/>
        <end position="103"/>
    </location>
</feature>
<evidence type="ECO:0000313" key="3">
    <source>
        <dbReference type="Proteomes" id="UP001189429"/>
    </source>
</evidence>
<accession>A0ABN9SUA8</accession>
<evidence type="ECO:0000313" key="2">
    <source>
        <dbReference type="EMBL" id="CAK0836090.1"/>
    </source>
</evidence>